<protein>
    <submittedName>
        <fullName evidence="1">F-box/kelch-repeat protein</fullName>
    </submittedName>
</protein>
<sequence>MTDQKTIGIPVKVEDFNRSRECFEAFYAEMCAKATGCSGVTTDYVRGLRCGDNYGGRVFLNNIWEAWPDFVDQVMPLLASRDAEIARLNEELSVYRAGMSELITKEVAALKGGAA</sequence>
<accession>A0A2Z5ZKF2</accession>
<dbReference type="KEGG" id="aot:AcetOri_orf04401"/>
<gene>
    <name evidence="1" type="ORF">AcetOrient_orf04401</name>
</gene>
<dbReference type="Proteomes" id="UP000270034">
    <property type="component" value="Chromosome"/>
</dbReference>
<organism evidence="1 2">
    <name type="scientific">Acetobacter orientalis</name>
    <dbReference type="NCBI Taxonomy" id="146474"/>
    <lineage>
        <taxon>Bacteria</taxon>
        <taxon>Pseudomonadati</taxon>
        <taxon>Pseudomonadota</taxon>
        <taxon>Alphaproteobacteria</taxon>
        <taxon>Acetobacterales</taxon>
        <taxon>Acetobacteraceae</taxon>
        <taxon>Acetobacter</taxon>
    </lineage>
</organism>
<proteinExistence type="predicted"/>
<reference evidence="1 2" key="1">
    <citation type="submission" date="2018-02" db="EMBL/GenBank/DDBJ databases">
        <title>Acetobacter orientalis genome.</title>
        <authorList>
            <person name="Nakashima N."/>
            <person name="Tamura T."/>
        </authorList>
    </citation>
    <scope>NUCLEOTIDE SEQUENCE [LARGE SCALE GENOMIC DNA]</scope>
    <source>
        <strain evidence="1 2">FAN1</strain>
    </source>
</reference>
<name>A0A2Z5ZKF2_9PROT</name>
<dbReference type="AlphaFoldDB" id="A0A2Z5ZKF2"/>
<evidence type="ECO:0000313" key="1">
    <source>
        <dbReference type="EMBL" id="BBC81244.1"/>
    </source>
</evidence>
<dbReference type="EMBL" id="AP018515">
    <property type="protein sequence ID" value="BBC81244.1"/>
    <property type="molecule type" value="Genomic_DNA"/>
</dbReference>
<evidence type="ECO:0000313" key="2">
    <source>
        <dbReference type="Proteomes" id="UP000270034"/>
    </source>
</evidence>